<keyword evidence="2" id="KW-0812">Transmembrane</keyword>
<protein>
    <recommendedName>
        <fullName evidence="3">RING-type domain-containing protein</fullName>
    </recommendedName>
</protein>
<keyword evidence="1" id="KW-0479">Metal-binding</keyword>
<evidence type="ECO:0000259" key="3">
    <source>
        <dbReference type="PROSITE" id="PS50089"/>
    </source>
</evidence>
<keyword evidence="2" id="KW-1133">Transmembrane helix</keyword>
<name>A0A1R2BED0_9CILI</name>
<dbReference type="EMBL" id="MPUH01000709">
    <property type="protein sequence ID" value="OMJ75122.1"/>
    <property type="molecule type" value="Genomic_DNA"/>
</dbReference>
<dbReference type="InterPro" id="IPR001841">
    <property type="entry name" value="Znf_RING"/>
</dbReference>
<dbReference type="Proteomes" id="UP000187209">
    <property type="component" value="Unassembled WGS sequence"/>
</dbReference>
<dbReference type="GO" id="GO:0008270">
    <property type="term" value="F:zinc ion binding"/>
    <property type="evidence" value="ECO:0007669"/>
    <property type="project" value="UniProtKB-KW"/>
</dbReference>
<dbReference type="InterPro" id="IPR013083">
    <property type="entry name" value="Znf_RING/FYVE/PHD"/>
</dbReference>
<keyword evidence="5" id="KW-1185">Reference proteome</keyword>
<dbReference type="Pfam" id="PF13639">
    <property type="entry name" value="zf-RING_2"/>
    <property type="match status" value="1"/>
</dbReference>
<comment type="caution">
    <text evidence="4">The sequence shown here is derived from an EMBL/GenBank/DDBJ whole genome shotgun (WGS) entry which is preliminary data.</text>
</comment>
<dbReference type="SUPFAM" id="SSF57850">
    <property type="entry name" value="RING/U-box"/>
    <property type="match status" value="1"/>
</dbReference>
<dbReference type="OrthoDB" id="8062037at2759"/>
<feature type="transmembrane region" description="Helical" evidence="2">
    <location>
        <begin position="402"/>
        <end position="424"/>
    </location>
</feature>
<evidence type="ECO:0000313" key="4">
    <source>
        <dbReference type="EMBL" id="OMJ75122.1"/>
    </source>
</evidence>
<accession>A0A1R2BED0</accession>
<keyword evidence="1" id="KW-0862">Zinc</keyword>
<keyword evidence="1" id="KW-0863">Zinc-finger</keyword>
<feature type="domain" description="RING-type" evidence="3">
    <location>
        <begin position="464"/>
        <end position="509"/>
    </location>
</feature>
<organism evidence="4 5">
    <name type="scientific">Stentor coeruleus</name>
    <dbReference type="NCBI Taxonomy" id="5963"/>
    <lineage>
        <taxon>Eukaryota</taxon>
        <taxon>Sar</taxon>
        <taxon>Alveolata</taxon>
        <taxon>Ciliophora</taxon>
        <taxon>Postciliodesmatophora</taxon>
        <taxon>Heterotrichea</taxon>
        <taxon>Heterotrichida</taxon>
        <taxon>Stentoridae</taxon>
        <taxon>Stentor</taxon>
    </lineage>
</organism>
<gene>
    <name evidence="4" type="ORF">SteCoe_25824</name>
</gene>
<dbReference type="PROSITE" id="PS50089">
    <property type="entry name" value="ZF_RING_2"/>
    <property type="match status" value="1"/>
</dbReference>
<sequence>MLVIFYLLTGVFSTLKIHSPDELSDLSFNVGYASFGSPGLYSIYGKIVSASHRNCAPSTTYEDHEIPLILYYSDCSFSDLAYKFYISGVKLLLLLSLEDNINFVMLPSYNFEVDNMNIVILMIPRFVYTFYFAYYKNIWISYTYDYIQTEVPEAQLVISGYHENDKKYIESYVSLYKTLKLSISNSSFTFQYSNYSEFMSLTEDCIFFESNYYCLKNTNNSTGSEILTNSILSQSFYNEISQSNKPQKLFIDYLDDLTNICFQNYTLLCSYNLAIKYGFSGNINYEVLKKAELNTLSTGFYRINNLNFYWPGLPLQEIYCLSSKVPNENCPILCNANCKYSDLTDNVCSIYCNSSSCGYSQLKCLEIYKECYSFMMSDGNCNEKCLNDEDCISSHESKSNKYIVLISLTISLPILSMLICIIVYKIRTNNRRNRRVTESESETMIILEPEKFYKGTEVLGDLYCVIDLVVINEGDYVVITPCKHIYHPNCLSQWLSNSQNSEKLCPNCKNSLKLFKIQE</sequence>
<reference evidence="4 5" key="1">
    <citation type="submission" date="2016-11" db="EMBL/GenBank/DDBJ databases">
        <title>The macronuclear genome of Stentor coeruleus: a giant cell with tiny introns.</title>
        <authorList>
            <person name="Slabodnick M."/>
            <person name="Ruby J.G."/>
            <person name="Reiff S.B."/>
            <person name="Swart E.C."/>
            <person name="Gosai S."/>
            <person name="Prabakaran S."/>
            <person name="Witkowska E."/>
            <person name="Larue G.E."/>
            <person name="Fisher S."/>
            <person name="Freeman R.M."/>
            <person name="Gunawardena J."/>
            <person name="Chu W."/>
            <person name="Stover N.A."/>
            <person name="Gregory B.D."/>
            <person name="Nowacki M."/>
            <person name="Derisi J."/>
            <person name="Roy S.W."/>
            <person name="Marshall W.F."/>
            <person name="Sood P."/>
        </authorList>
    </citation>
    <scope>NUCLEOTIDE SEQUENCE [LARGE SCALE GENOMIC DNA]</scope>
    <source>
        <strain evidence="4">WM001</strain>
    </source>
</reference>
<dbReference type="CDD" id="cd16448">
    <property type="entry name" value="RING-H2"/>
    <property type="match status" value="1"/>
</dbReference>
<dbReference type="Gene3D" id="3.30.40.10">
    <property type="entry name" value="Zinc/RING finger domain, C3HC4 (zinc finger)"/>
    <property type="match status" value="1"/>
</dbReference>
<proteinExistence type="predicted"/>
<evidence type="ECO:0000313" key="5">
    <source>
        <dbReference type="Proteomes" id="UP000187209"/>
    </source>
</evidence>
<evidence type="ECO:0000256" key="1">
    <source>
        <dbReference type="PROSITE-ProRule" id="PRU00175"/>
    </source>
</evidence>
<dbReference type="AlphaFoldDB" id="A0A1R2BED0"/>
<keyword evidence="2" id="KW-0472">Membrane</keyword>
<evidence type="ECO:0000256" key="2">
    <source>
        <dbReference type="SAM" id="Phobius"/>
    </source>
</evidence>